<organism evidence="1 2">
    <name type="scientific">Phyllosticta citriasiana</name>
    <dbReference type="NCBI Taxonomy" id="595635"/>
    <lineage>
        <taxon>Eukaryota</taxon>
        <taxon>Fungi</taxon>
        <taxon>Dikarya</taxon>
        <taxon>Ascomycota</taxon>
        <taxon>Pezizomycotina</taxon>
        <taxon>Dothideomycetes</taxon>
        <taxon>Dothideomycetes incertae sedis</taxon>
        <taxon>Botryosphaeriales</taxon>
        <taxon>Phyllostictaceae</taxon>
        <taxon>Phyllosticta</taxon>
    </lineage>
</organism>
<accession>A0ABR1KDX3</accession>
<name>A0ABR1KDX3_9PEZI</name>
<sequence length="214" mass="24526">MERKTGLNGSLMLFSKCPQEEINTEPEKRCSTILSDEASRNIENVKERFPHVFDLLLRPTERRVMFHLTLPRSANGLSIVSMSPSPLHANAKAAESSKPAKVFLNMASPHFKICDSGKKLTVVVTRKTFMEELFRLYNENAKLLGAVDQYKVEMEKHVNRGKAAERVWTFSASQRIELIEKGRAAAEEYKKATKDREELLKSKMKLESLVKERW</sequence>
<reference evidence="1 2" key="1">
    <citation type="submission" date="2024-04" db="EMBL/GenBank/DDBJ databases">
        <title>Phyllosticta paracitricarpa is synonymous to the EU quarantine fungus P. citricarpa based on phylogenomic analyses.</title>
        <authorList>
            <consortium name="Lawrence Berkeley National Laboratory"/>
            <person name="Van Ingen-Buijs V.A."/>
            <person name="Van Westerhoven A.C."/>
            <person name="Haridas S."/>
            <person name="Skiadas P."/>
            <person name="Martin F."/>
            <person name="Groenewald J.Z."/>
            <person name="Crous P.W."/>
            <person name="Seidl M.F."/>
        </authorList>
    </citation>
    <scope>NUCLEOTIDE SEQUENCE [LARGE SCALE GENOMIC DNA]</scope>
    <source>
        <strain evidence="1 2">CBS 123371</strain>
    </source>
</reference>
<proteinExistence type="predicted"/>
<dbReference type="Proteomes" id="UP001363622">
    <property type="component" value="Unassembled WGS sequence"/>
</dbReference>
<evidence type="ECO:0000313" key="1">
    <source>
        <dbReference type="EMBL" id="KAK7510879.1"/>
    </source>
</evidence>
<dbReference type="EMBL" id="JBBPHU010000013">
    <property type="protein sequence ID" value="KAK7510879.1"/>
    <property type="molecule type" value="Genomic_DNA"/>
</dbReference>
<comment type="caution">
    <text evidence="1">The sequence shown here is derived from an EMBL/GenBank/DDBJ whole genome shotgun (WGS) entry which is preliminary data.</text>
</comment>
<evidence type="ECO:0000313" key="2">
    <source>
        <dbReference type="Proteomes" id="UP001363622"/>
    </source>
</evidence>
<protein>
    <submittedName>
        <fullName evidence="1">Uncharacterized protein</fullName>
    </submittedName>
</protein>
<gene>
    <name evidence="1" type="ORF">IWZ03DRAFT_363150</name>
</gene>
<keyword evidence="2" id="KW-1185">Reference proteome</keyword>